<feature type="region of interest" description="Disordered" evidence="1">
    <location>
        <begin position="1"/>
        <end position="30"/>
    </location>
</feature>
<keyword evidence="3" id="KW-1185">Reference proteome</keyword>
<feature type="region of interest" description="Disordered" evidence="1">
    <location>
        <begin position="179"/>
        <end position="202"/>
    </location>
</feature>
<organism evidence="2 3">
    <name type="scientific">Podospora fimiseda</name>
    <dbReference type="NCBI Taxonomy" id="252190"/>
    <lineage>
        <taxon>Eukaryota</taxon>
        <taxon>Fungi</taxon>
        <taxon>Dikarya</taxon>
        <taxon>Ascomycota</taxon>
        <taxon>Pezizomycotina</taxon>
        <taxon>Sordariomycetes</taxon>
        <taxon>Sordariomycetidae</taxon>
        <taxon>Sordariales</taxon>
        <taxon>Podosporaceae</taxon>
        <taxon>Podospora</taxon>
    </lineage>
</organism>
<protein>
    <submittedName>
        <fullName evidence="2">Uncharacterized protein</fullName>
    </submittedName>
</protein>
<feature type="region of interest" description="Disordered" evidence="1">
    <location>
        <begin position="322"/>
        <end position="344"/>
    </location>
</feature>
<evidence type="ECO:0000313" key="3">
    <source>
        <dbReference type="Proteomes" id="UP001301958"/>
    </source>
</evidence>
<accession>A0AAN7BF25</accession>
<name>A0AAN7BF25_9PEZI</name>
<dbReference type="AlphaFoldDB" id="A0AAN7BF25"/>
<dbReference type="PANTHER" id="PTHR42032">
    <property type="entry name" value="YALI0E30679P"/>
    <property type="match status" value="1"/>
</dbReference>
<feature type="compositionally biased region" description="Low complexity" evidence="1">
    <location>
        <begin position="322"/>
        <end position="332"/>
    </location>
</feature>
<dbReference type="PANTHER" id="PTHR42032:SF1">
    <property type="entry name" value="YALI0E30679P"/>
    <property type="match status" value="1"/>
</dbReference>
<reference evidence="2" key="2">
    <citation type="submission" date="2023-05" db="EMBL/GenBank/DDBJ databases">
        <authorList>
            <consortium name="Lawrence Berkeley National Laboratory"/>
            <person name="Steindorff A."/>
            <person name="Hensen N."/>
            <person name="Bonometti L."/>
            <person name="Westerberg I."/>
            <person name="Brannstrom I.O."/>
            <person name="Guillou S."/>
            <person name="Cros-Aarteil S."/>
            <person name="Calhoun S."/>
            <person name="Haridas S."/>
            <person name="Kuo A."/>
            <person name="Mondo S."/>
            <person name="Pangilinan J."/>
            <person name="Riley R."/>
            <person name="Labutti K."/>
            <person name="Andreopoulos B."/>
            <person name="Lipzen A."/>
            <person name="Chen C."/>
            <person name="Yanf M."/>
            <person name="Daum C."/>
            <person name="Ng V."/>
            <person name="Clum A."/>
            <person name="Ohm R."/>
            <person name="Martin F."/>
            <person name="Silar P."/>
            <person name="Natvig D."/>
            <person name="Lalanne C."/>
            <person name="Gautier V."/>
            <person name="Ament-Velasquez S.L."/>
            <person name="Kruys A."/>
            <person name="Hutchinson M.I."/>
            <person name="Powell A.J."/>
            <person name="Barry K."/>
            <person name="Miller A.N."/>
            <person name="Grigoriev I.V."/>
            <person name="Debuchy R."/>
            <person name="Gladieux P."/>
            <person name="Thoren M.H."/>
            <person name="Johannesson H."/>
        </authorList>
    </citation>
    <scope>NUCLEOTIDE SEQUENCE</scope>
    <source>
        <strain evidence="2">CBS 990.96</strain>
    </source>
</reference>
<dbReference type="EMBL" id="MU865593">
    <property type="protein sequence ID" value="KAK4221047.1"/>
    <property type="molecule type" value="Genomic_DNA"/>
</dbReference>
<feature type="compositionally biased region" description="Low complexity" evidence="1">
    <location>
        <begin position="11"/>
        <end position="24"/>
    </location>
</feature>
<gene>
    <name evidence="2" type="ORF">QBC38DRAFT_550279</name>
</gene>
<evidence type="ECO:0000313" key="2">
    <source>
        <dbReference type="EMBL" id="KAK4221047.1"/>
    </source>
</evidence>
<comment type="caution">
    <text evidence="2">The sequence shown here is derived from an EMBL/GenBank/DDBJ whole genome shotgun (WGS) entry which is preliminary data.</text>
</comment>
<dbReference type="Proteomes" id="UP001301958">
    <property type="component" value="Unassembled WGS sequence"/>
</dbReference>
<feature type="compositionally biased region" description="Acidic residues" evidence="1">
    <location>
        <begin position="179"/>
        <end position="188"/>
    </location>
</feature>
<sequence length="489" mass="54228">MYHRLGASVITTMDSSTSPDTTSPAVGRSSSVSIDAAINNKPQPTPLRTIIHDEPEPLRRRAYTFDASDVNHRLRRSSTFSGYSLSEVGREFQEDILDPGPIIHHDEDTSWKSSLPLMFAILPATVGLVFKNGSSFVTDVILLGLAAVFLHWSVSAPWKWYHSAQQIREENESVVETAFEDDDEEAETIDSPSKTAPEDEDSQLKLDRAAVAGSALKKLRIHEVLALITCFVAPALATFLLHYIRDYLSRPSEGLVSNFNLTIFLLAAETSPVSHSIKLIQSKTFHLQRIVQSHQNPHKQKEKVTTAQWNELLARLDELENRQQNQQPQNGNSPAGATANEKKAMHAALVREVRNSVQPEIDALNRAVRRYEKKARVLSLQTESRLRELGTRVDDSISLSAMAVSSRRKGIGGMGITTAAQRWGGWCFNGVLWVVLLPFRVVVGALVKAVEAVGWVFGFGSGVTELRKKQKGKVVEKTCANGNVKWECK</sequence>
<proteinExistence type="predicted"/>
<reference evidence="2" key="1">
    <citation type="journal article" date="2023" name="Mol. Phylogenet. Evol.">
        <title>Genome-scale phylogeny and comparative genomics of the fungal order Sordariales.</title>
        <authorList>
            <person name="Hensen N."/>
            <person name="Bonometti L."/>
            <person name="Westerberg I."/>
            <person name="Brannstrom I.O."/>
            <person name="Guillou S."/>
            <person name="Cros-Aarteil S."/>
            <person name="Calhoun S."/>
            <person name="Haridas S."/>
            <person name="Kuo A."/>
            <person name="Mondo S."/>
            <person name="Pangilinan J."/>
            <person name="Riley R."/>
            <person name="LaButti K."/>
            <person name="Andreopoulos B."/>
            <person name="Lipzen A."/>
            <person name="Chen C."/>
            <person name="Yan M."/>
            <person name="Daum C."/>
            <person name="Ng V."/>
            <person name="Clum A."/>
            <person name="Steindorff A."/>
            <person name="Ohm R.A."/>
            <person name="Martin F."/>
            <person name="Silar P."/>
            <person name="Natvig D.O."/>
            <person name="Lalanne C."/>
            <person name="Gautier V."/>
            <person name="Ament-Velasquez S.L."/>
            <person name="Kruys A."/>
            <person name="Hutchinson M.I."/>
            <person name="Powell A.J."/>
            <person name="Barry K."/>
            <person name="Miller A.N."/>
            <person name="Grigoriev I.V."/>
            <person name="Debuchy R."/>
            <person name="Gladieux P."/>
            <person name="Hiltunen Thoren M."/>
            <person name="Johannesson H."/>
        </authorList>
    </citation>
    <scope>NUCLEOTIDE SEQUENCE</scope>
    <source>
        <strain evidence="2">CBS 990.96</strain>
    </source>
</reference>
<evidence type="ECO:0000256" key="1">
    <source>
        <dbReference type="SAM" id="MobiDB-lite"/>
    </source>
</evidence>